<organism evidence="1 2">
    <name type="scientific">Actinomadura graeca</name>
    <dbReference type="NCBI Taxonomy" id="2750812"/>
    <lineage>
        <taxon>Bacteria</taxon>
        <taxon>Bacillati</taxon>
        <taxon>Actinomycetota</taxon>
        <taxon>Actinomycetes</taxon>
        <taxon>Streptosporangiales</taxon>
        <taxon>Thermomonosporaceae</taxon>
        <taxon>Actinomadura</taxon>
    </lineage>
</organism>
<evidence type="ECO:0000313" key="1">
    <source>
        <dbReference type="EMBL" id="QXJ27051.1"/>
    </source>
</evidence>
<dbReference type="RefSeq" id="WP_231332001.1">
    <property type="nucleotide sequence ID" value="NZ_CP059572.1"/>
</dbReference>
<dbReference type="Proteomes" id="UP001049518">
    <property type="component" value="Chromosome"/>
</dbReference>
<protein>
    <submittedName>
        <fullName evidence="1">Uncharacterized protein</fullName>
    </submittedName>
</protein>
<accession>A0ABX8R7I8</accession>
<proteinExistence type="predicted"/>
<reference evidence="1" key="1">
    <citation type="submission" date="2020-07" db="EMBL/GenBank/DDBJ databases">
        <authorList>
            <person name="Tarantini F.S."/>
            <person name="Hong K.W."/>
            <person name="Chan K.G."/>
        </authorList>
    </citation>
    <scope>NUCLEOTIDE SEQUENCE</scope>
    <source>
        <strain evidence="1">32-07</strain>
    </source>
</reference>
<keyword evidence="2" id="KW-1185">Reference proteome</keyword>
<name>A0ABX8R7I8_9ACTN</name>
<gene>
    <name evidence="1" type="ORF">AGRA3207_007359</name>
</gene>
<dbReference type="EMBL" id="CP059572">
    <property type="protein sequence ID" value="QXJ27051.1"/>
    <property type="molecule type" value="Genomic_DNA"/>
</dbReference>
<evidence type="ECO:0000313" key="2">
    <source>
        <dbReference type="Proteomes" id="UP001049518"/>
    </source>
</evidence>
<sequence>MGADEQVAALASRAAAHVSLDHPYDVAFLLEGLREVGAVEQVAALVACDPAAHVSLDNPGAVAPLLYELRRAEADEQVAALASRAAAHGYTLSRAMAE</sequence>